<evidence type="ECO:0000256" key="1">
    <source>
        <dbReference type="ARBA" id="ARBA00009535"/>
    </source>
</evidence>
<feature type="repeat" description="CHCR" evidence="7">
    <location>
        <begin position="1117"/>
        <end position="1258"/>
    </location>
</feature>
<sequence length="1688" mass="190499">MAEQRPISFCEHVQLTALGVQPASIGFNTLTMESERYVCVREEVNSAKQVIIIDLADANNVMRRPISAESAIMHPVQKVIALRAQRQLQVFNIELKQKVKSHAMNEDVSFWKWINDSTLGIVTETAVYHWAALDPTSPPVKVFDRNANLAGHQIINYRASPDEKWMVLVGITGNPSNPSAFKVKGSMQLYNKDRAVSQSIEGHAASFADYRLEGATTDSKLFAFAVRTAAGAKKAVDVFFPPEATNDFPVAMQVSKKHKIIYMVTKYGFIHLYDVETAACIYMNRISGETIFVTAEHETSSGIIGVNRKGQVLSVTVDEETIVPFILNTLKNPELAIKLASRADLPGADDIYVQQFQQLFSSGQFSEAAKVAANSPRGILRTPQTIEQFKAVPMQPGQLSPILQYFGILLERGKLNQHESLELARPVLVQGRKQLLEKWLKEDKLDCSEELGDIVRAHDMTLALSVYLRANIPNKVCACFAETGQSSKIVVYAKRVGFTPDYASLLQHITRLSPDSGAEFASSLINDESGPLVDVERVIDIFMAQNMIQQATSFLLDALKENKPEQGYLQTKLLEMNLLNAPQVADAILGNEMFSHYDRPSVANLCEKAGLLQRALEHYEDISDIKRVLVHTNLLNTDWLVNYFGKLTVDQTVDCFCEMLKVNIRQNLQIVVQAATKYSDLVGSVRLIEMFESFKTFEGLYYYLGSIVNLSTDPEVHFKYIQAATRTGQIREVERICRESNYYPPEKVKNFLKEAKLSDQLPLIIVCDRFDFVHDLVLFLYQNGLTSFIEVYVQKVNSQRAPQVIGGLLDVDADEMMIKNLLASVTGPIPVDELVEEVEKRNRLKLILPWLEARIAMGITDVGLYNAMAKILIDSNQNPEAFLKENTIYDPLTIGKYCEKRDPTLAYIAYARGFCDEDLIRITNENSMFKLQARYLVKRRQLELWAQVLQPDNMHRRQLVDQVVSTAVPESQNPEDVSVTVKAFLAADLPIELIELLEKIVLEPSPFSDNANLKKLLLLTAIRSEKGKVMGYIDKLEDIDVSEIAGIAIEHGLFEEAFTLFRKHKMHLEAMNVLVEHVVSIDRAAQYATKVNEPAVWSRLGKAQLDGLRIKDAIDSYIKADDPTNYLELIETADRAGKHDDMVRYLQMARKTLREPKIDTELCVAYAKTDRLHDMEEFLSMSNVADQLSAGEQVFEAGLYEAARLLFSAISNWARLATTLIYLGDNQAAVDCARKAGNTQVWKQVNSACIDKKEFRLAQVCGLNLVVHAEELQSLVKLYENRGYFEELMQLLEAGLGLERAHMGMFTELSILYAKHKPAKLMEHLKLFWSRINIPKVIRATEQAHLWPELVFLYIHYDEFDNAVLAMMERSADAWDHGQFKDIVVKVANVELYYKALSFYLQEQPTLLTDLLTVLVPRIDHTRVVKIFQKTDNLPLIKPYLIAVQHLDLPAINEAYHDLLIEEEDYATLRDSLSNHDNFDQVSLAKRLENHELLEFRRLAALLYAKNGKFEESIGLSKDDKLFKDAMITAASSASNEIVEELLEYFVKIGNKECFAACLYICYDLIRPDVVEDLQWRHALNDYTMPYRLQQMREQTSRLEQIERQLKELSLRSAKAVEETESQPIIGPGFGGRLMLTQGPSNGMMVGQPTGAYGGGPPSAGGMMRGMQAQPTGMMGQQFTGMPGMMGF</sequence>
<feature type="repeat" description="CHCR" evidence="7">
    <location>
        <begin position="526"/>
        <end position="672"/>
    </location>
</feature>
<evidence type="ECO:0000256" key="5">
    <source>
        <dbReference type="ARBA" id="ARBA00023329"/>
    </source>
</evidence>
<dbReference type="PROSITE" id="PS50236">
    <property type="entry name" value="CHCR"/>
    <property type="match status" value="7"/>
</dbReference>
<keyword evidence="5 6" id="KW-0968">Cytoplasmic vesicle</keyword>
<evidence type="ECO:0000313" key="11">
    <source>
        <dbReference type="Proteomes" id="UP001164743"/>
    </source>
</evidence>
<name>A0ABY7CS92_9BASI</name>
<comment type="function">
    <text evidence="6">Clathrin is the major protein of the polyhedral coat of coated pits and vesicles.</text>
</comment>
<comment type="subcellular location">
    <subcellularLocation>
        <location evidence="6">Cytoplasmic vesicle membrane</location>
        <topology evidence="6">Peripheral membrane protein</topology>
        <orientation evidence="6">Cytoplasmic side</orientation>
    </subcellularLocation>
    <subcellularLocation>
        <location evidence="6">Membrane</location>
        <location evidence="6">Coated pit</location>
        <topology evidence="6">Peripheral membrane protein</topology>
        <orientation evidence="6">Cytoplasmic side</orientation>
    </subcellularLocation>
</comment>
<feature type="coiled-coil region" evidence="8">
    <location>
        <begin position="1589"/>
        <end position="1619"/>
    </location>
</feature>
<organism evidence="10 11">
    <name type="scientific">Puccinia triticina</name>
    <dbReference type="NCBI Taxonomy" id="208348"/>
    <lineage>
        <taxon>Eukaryota</taxon>
        <taxon>Fungi</taxon>
        <taxon>Dikarya</taxon>
        <taxon>Basidiomycota</taxon>
        <taxon>Pucciniomycotina</taxon>
        <taxon>Pucciniomycetes</taxon>
        <taxon>Pucciniales</taxon>
        <taxon>Pucciniaceae</taxon>
        <taxon>Puccinia</taxon>
    </lineage>
</organism>
<evidence type="ECO:0000256" key="3">
    <source>
        <dbReference type="ARBA" id="ARBA00023136"/>
    </source>
</evidence>
<dbReference type="Pfam" id="PF01394">
    <property type="entry name" value="Clathrin_propel"/>
    <property type="match status" value="2"/>
</dbReference>
<evidence type="ECO:0000256" key="7">
    <source>
        <dbReference type="PROSITE-ProRule" id="PRU01006"/>
    </source>
</evidence>
<dbReference type="InterPro" id="IPR015348">
    <property type="entry name" value="Clathrin_H-chain_linker_core"/>
</dbReference>
<feature type="repeat" description="CHCR" evidence="7">
    <location>
        <begin position="968"/>
        <end position="1113"/>
    </location>
</feature>
<dbReference type="SMART" id="SM00299">
    <property type="entry name" value="CLH"/>
    <property type="match status" value="7"/>
</dbReference>
<proteinExistence type="inferred from homology"/>
<dbReference type="InterPro" id="IPR016341">
    <property type="entry name" value="Clathrin_heavy_chain"/>
</dbReference>
<dbReference type="RefSeq" id="XP_053023694.1">
    <property type="nucleotide sequence ID" value="XM_053172455.1"/>
</dbReference>
<dbReference type="EMBL" id="CP110429">
    <property type="protein sequence ID" value="WAQ88139.1"/>
    <property type="molecule type" value="Genomic_DNA"/>
</dbReference>
<dbReference type="PANTHER" id="PTHR10292:SF1">
    <property type="entry name" value="CLATHRIN HEAVY CHAIN"/>
    <property type="match status" value="1"/>
</dbReference>
<dbReference type="PANTHER" id="PTHR10292">
    <property type="entry name" value="CLATHRIN HEAVY CHAIN RELATED"/>
    <property type="match status" value="1"/>
</dbReference>
<evidence type="ECO:0000256" key="4">
    <source>
        <dbReference type="ARBA" id="ARBA00023176"/>
    </source>
</evidence>
<feature type="repeat" description="CHCR" evidence="7">
    <location>
        <begin position="675"/>
        <end position="817"/>
    </location>
</feature>
<evidence type="ECO:0000259" key="9">
    <source>
        <dbReference type="Pfam" id="PF09268"/>
    </source>
</evidence>
<feature type="domain" description="Clathrin heavy chain linker core motif" evidence="9">
    <location>
        <begin position="319"/>
        <end position="342"/>
    </location>
</feature>
<gene>
    <name evidence="10" type="ORF">PtA15_9A264</name>
</gene>
<feature type="repeat" description="CHCR" evidence="7">
    <location>
        <begin position="1412"/>
        <end position="1555"/>
    </location>
</feature>
<dbReference type="InterPro" id="IPR016024">
    <property type="entry name" value="ARM-type_fold"/>
</dbReference>
<evidence type="ECO:0000256" key="6">
    <source>
        <dbReference type="PIRNR" id="PIRNR002290"/>
    </source>
</evidence>
<dbReference type="Pfam" id="PF09268">
    <property type="entry name" value="Clathrin-link"/>
    <property type="match status" value="1"/>
</dbReference>
<dbReference type="InterPro" id="IPR016025">
    <property type="entry name" value="Clathrin_H-chain_N"/>
</dbReference>
<dbReference type="Gene3D" id="1.25.40.730">
    <property type="match status" value="1"/>
</dbReference>
<dbReference type="Pfam" id="PF00637">
    <property type="entry name" value="Clathrin"/>
    <property type="match status" value="7"/>
</dbReference>
<dbReference type="GeneID" id="77813350"/>
<dbReference type="Proteomes" id="UP001164743">
    <property type="component" value="Chromosome 9A"/>
</dbReference>
<dbReference type="PIRSF" id="PIRSF002290">
    <property type="entry name" value="Clathrin_H_chain"/>
    <property type="match status" value="1"/>
</dbReference>
<keyword evidence="2" id="KW-0677">Repeat</keyword>
<feature type="repeat" description="CHCR" evidence="7">
    <location>
        <begin position="822"/>
        <end position="961"/>
    </location>
</feature>
<dbReference type="InterPro" id="IPR000547">
    <property type="entry name" value="Clathrin_H-chain/VPS_repeat"/>
</dbReference>
<protein>
    <recommendedName>
        <fullName evidence="6">Clathrin heavy chain</fullName>
    </recommendedName>
</protein>
<keyword evidence="11" id="KW-1185">Reference proteome</keyword>
<evidence type="ECO:0000256" key="8">
    <source>
        <dbReference type="SAM" id="Coils"/>
    </source>
</evidence>
<dbReference type="Pfam" id="PF13838">
    <property type="entry name" value="Clathrin_H_link"/>
    <property type="match status" value="1"/>
</dbReference>
<dbReference type="InterPro" id="IPR055358">
    <property type="entry name" value="CHCR"/>
</dbReference>
<accession>A0ABY7CS92</accession>
<evidence type="ECO:0000256" key="2">
    <source>
        <dbReference type="ARBA" id="ARBA00022737"/>
    </source>
</evidence>
<keyword evidence="8" id="KW-0175">Coiled coil</keyword>
<feature type="repeat" description="CHCR" evidence="7">
    <location>
        <begin position="1263"/>
        <end position="1409"/>
    </location>
</feature>
<dbReference type="Gene3D" id="1.25.40.10">
    <property type="entry name" value="Tetratricopeptide repeat domain"/>
    <property type="match status" value="3"/>
</dbReference>
<dbReference type="InterPro" id="IPR011990">
    <property type="entry name" value="TPR-like_helical_dom_sf"/>
</dbReference>
<dbReference type="SUPFAM" id="SSF50989">
    <property type="entry name" value="Clathrin heavy-chain terminal domain"/>
    <property type="match status" value="1"/>
</dbReference>
<keyword evidence="3 6" id="KW-0472">Membrane</keyword>
<dbReference type="Gene3D" id="2.130.10.110">
    <property type="entry name" value="Clathrin heavy-chain terminal domain"/>
    <property type="match status" value="1"/>
</dbReference>
<dbReference type="SUPFAM" id="SSF48371">
    <property type="entry name" value="ARM repeat"/>
    <property type="match status" value="5"/>
</dbReference>
<evidence type="ECO:0000313" key="10">
    <source>
        <dbReference type="EMBL" id="WAQ88139.1"/>
    </source>
</evidence>
<comment type="similarity">
    <text evidence="1 6">Belongs to the clathrin heavy chain family.</text>
</comment>
<keyword evidence="4 6" id="KW-0168">Coated pit</keyword>
<dbReference type="InterPro" id="IPR022365">
    <property type="entry name" value="Clathrin_H-chain_propeller_rpt"/>
</dbReference>
<reference evidence="10" key="1">
    <citation type="submission" date="2022-10" db="EMBL/GenBank/DDBJ databases">
        <title>Puccinia triticina Genome sequencing and assembly.</title>
        <authorList>
            <person name="Li C."/>
        </authorList>
    </citation>
    <scope>NUCLEOTIDE SEQUENCE</scope>
    <source>
        <strain evidence="10">Pt15</strain>
    </source>
</reference>